<evidence type="ECO:0000313" key="4">
    <source>
        <dbReference type="Proteomes" id="UP001349343"/>
    </source>
</evidence>
<keyword evidence="4" id="KW-1185">Reference proteome</keyword>
<dbReference type="EMBL" id="OR769222">
    <property type="protein sequence ID" value="WQJ53087.1"/>
    <property type="molecule type" value="Genomic_DNA"/>
</dbReference>
<reference evidence="3 4" key="1">
    <citation type="submission" date="2023-11" db="EMBL/GenBank/DDBJ databases">
        <authorList>
            <person name="Cook R."/>
            <person name="Crisci M."/>
            <person name="Pye H."/>
            <person name="Adriaenssens E."/>
            <person name="Santini J."/>
        </authorList>
    </citation>
    <scope>NUCLEOTIDE SEQUENCE [LARGE SCALE GENOMIC DNA]</scope>
    <source>
        <strain evidence="3">Lak_Megaphage_RVC_JS4_GC31</strain>
    </source>
</reference>
<dbReference type="Pfam" id="PF18013">
    <property type="entry name" value="Phage_lysozyme2"/>
    <property type="match status" value="1"/>
</dbReference>
<feature type="domain" description="Phage tail lysozyme" evidence="2">
    <location>
        <begin position="13"/>
        <end position="153"/>
    </location>
</feature>
<dbReference type="Proteomes" id="UP001349343">
    <property type="component" value="Segment"/>
</dbReference>
<dbReference type="InterPro" id="IPR041219">
    <property type="entry name" value="Phage_lysozyme2"/>
</dbReference>
<evidence type="ECO:0000313" key="3">
    <source>
        <dbReference type="EMBL" id="WQJ53087.1"/>
    </source>
</evidence>
<feature type="compositionally biased region" description="Basic and acidic residues" evidence="1">
    <location>
        <begin position="304"/>
        <end position="313"/>
    </location>
</feature>
<evidence type="ECO:0000256" key="1">
    <source>
        <dbReference type="SAM" id="MobiDB-lite"/>
    </source>
</evidence>
<dbReference type="Gene3D" id="1.10.530.10">
    <property type="match status" value="1"/>
</dbReference>
<organism evidence="3 4">
    <name type="scientific">phage Lak_Megaphage_RVC_JS4_GC31</name>
    <dbReference type="NCBI Taxonomy" id="3109228"/>
    <lineage>
        <taxon>Viruses</taxon>
        <taxon>Duplodnaviria</taxon>
        <taxon>Heunggongvirae</taxon>
        <taxon>Uroviricota</taxon>
        <taxon>Caudoviricetes</taxon>
        <taxon>Caudoviricetes code 15 clade</taxon>
    </lineage>
</organism>
<name>A0ABZ0Z3N4_9CAUD</name>
<feature type="region of interest" description="Disordered" evidence="1">
    <location>
        <begin position="300"/>
        <end position="328"/>
    </location>
</feature>
<evidence type="ECO:0000259" key="2">
    <source>
        <dbReference type="Pfam" id="PF18013"/>
    </source>
</evidence>
<proteinExistence type="predicted"/>
<accession>A0ABZ0Z3N4</accession>
<sequence>MSSYAQGVRNGVYITQKIMQAFGLRDYQAVGFAGCWMCESCCNPGAYNKAEKAGKFSGSSANGSGYGAGLAQWSNDWKRRIQRQFNRYTSIETWTMDQQIEIVTKGCTPSFINMLRNATSAAQSTDIILRGYENGSGGTSTKLRSQESMKAYTWCKTSYIPDSGQRTFPDGYIGALTARTAWSNKILKAMGSTSQSELAGLGGMSFSDYNSTSGTSTPGSSNAYPVHGEYDTYTGVGGNIFSNAGDNAFGTAAMTEPSIINNKDINHTRIYSTNDSCIVLDELSLPYDISIGTSYANKGVTTEDVSKREEQQKSADIAAQQPTSSNTN</sequence>
<protein>
    <recommendedName>
        <fullName evidence="2">Phage tail lysozyme domain-containing protein</fullName>
    </recommendedName>
</protein>